<dbReference type="GO" id="GO:0005576">
    <property type="term" value="C:extracellular region"/>
    <property type="evidence" value="ECO:0007669"/>
    <property type="project" value="UniProtKB-SubCell"/>
</dbReference>
<dbReference type="SMART" id="SM00155">
    <property type="entry name" value="PLDc"/>
    <property type="match status" value="2"/>
</dbReference>
<dbReference type="SUPFAM" id="SSF56024">
    <property type="entry name" value="Phospholipase D/nuclease"/>
    <property type="match status" value="2"/>
</dbReference>
<dbReference type="Pfam" id="PF00614">
    <property type="entry name" value="PLDc"/>
    <property type="match status" value="1"/>
</dbReference>
<dbReference type="AlphaFoldDB" id="A0A239DS91"/>
<dbReference type="InterPro" id="IPR025202">
    <property type="entry name" value="PLD-like_dom"/>
</dbReference>
<keyword evidence="5" id="KW-0964">Secreted</keyword>
<gene>
    <name evidence="12" type="ORF">SAMN06295912_1052</name>
</gene>
<accession>A0A239DS91</accession>
<evidence type="ECO:0000256" key="5">
    <source>
        <dbReference type="ARBA" id="ARBA00022525"/>
    </source>
</evidence>
<dbReference type="GO" id="GO:0004630">
    <property type="term" value="F:phospholipase D activity"/>
    <property type="evidence" value="ECO:0007669"/>
    <property type="project" value="UniProtKB-EC"/>
</dbReference>
<dbReference type="InterPro" id="IPR015679">
    <property type="entry name" value="PLipase_D_fam"/>
</dbReference>
<dbReference type="CDD" id="cd09143">
    <property type="entry name" value="PLDc_vPLD1_2_like_bac_2"/>
    <property type="match status" value="1"/>
</dbReference>
<comment type="subcellular location">
    <subcellularLocation>
        <location evidence="3">Secreted</location>
    </subcellularLocation>
</comment>
<dbReference type="Proteomes" id="UP000198281">
    <property type="component" value="Unassembled WGS sequence"/>
</dbReference>
<evidence type="ECO:0000313" key="13">
    <source>
        <dbReference type="Proteomes" id="UP000198281"/>
    </source>
</evidence>
<feature type="region of interest" description="Disordered" evidence="10">
    <location>
        <begin position="1"/>
        <end position="27"/>
    </location>
</feature>
<evidence type="ECO:0000256" key="7">
    <source>
        <dbReference type="ARBA" id="ARBA00022801"/>
    </source>
</evidence>
<evidence type="ECO:0000259" key="11">
    <source>
        <dbReference type="PROSITE" id="PS50035"/>
    </source>
</evidence>
<feature type="domain" description="PLD phosphodiesterase" evidence="11">
    <location>
        <begin position="151"/>
        <end position="178"/>
    </location>
</feature>
<evidence type="ECO:0000256" key="6">
    <source>
        <dbReference type="ARBA" id="ARBA00022737"/>
    </source>
</evidence>
<feature type="compositionally biased region" description="Polar residues" evidence="10">
    <location>
        <begin position="7"/>
        <end position="27"/>
    </location>
</feature>
<feature type="domain" description="PLD phosphodiesterase" evidence="11">
    <location>
        <begin position="365"/>
        <end position="392"/>
    </location>
</feature>
<evidence type="ECO:0000256" key="10">
    <source>
        <dbReference type="SAM" id="MobiDB-lite"/>
    </source>
</evidence>
<dbReference type="PANTHER" id="PTHR18896">
    <property type="entry name" value="PHOSPHOLIPASE D"/>
    <property type="match status" value="1"/>
</dbReference>
<dbReference type="GO" id="GO:0009395">
    <property type="term" value="P:phospholipid catabolic process"/>
    <property type="evidence" value="ECO:0007669"/>
    <property type="project" value="TreeGrafter"/>
</dbReference>
<evidence type="ECO:0000256" key="2">
    <source>
        <dbReference type="ARBA" id="ARBA00003145"/>
    </source>
</evidence>
<evidence type="ECO:0000256" key="4">
    <source>
        <dbReference type="ARBA" id="ARBA00018392"/>
    </source>
</evidence>
<keyword evidence="13" id="KW-1185">Reference proteome</keyword>
<dbReference type="Gene3D" id="3.30.870.10">
    <property type="entry name" value="Endonuclease Chain A"/>
    <property type="match status" value="2"/>
</dbReference>
<evidence type="ECO:0000256" key="1">
    <source>
        <dbReference type="ARBA" id="ARBA00000798"/>
    </source>
</evidence>
<keyword evidence="8" id="KW-0443">Lipid metabolism</keyword>
<dbReference type="InterPro" id="IPR001736">
    <property type="entry name" value="PLipase_D/transphosphatidylase"/>
</dbReference>
<protein>
    <recommendedName>
        <fullName evidence="4">Phospholipase D</fullName>
    </recommendedName>
    <alternativeName>
        <fullName evidence="9">Choline phosphatase</fullName>
    </alternativeName>
</protein>
<dbReference type="PANTHER" id="PTHR18896:SF76">
    <property type="entry name" value="PHOSPHOLIPASE"/>
    <property type="match status" value="1"/>
</dbReference>
<evidence type="ECO:0000256" key="3">
    <source>
        <dbReference type="ARBA" id="ARBA00004613"/>
    </source>
</evidence>
<keyword evidence="7" id="KW-0378">Hydrolase</keyword>
<dbReference type="Pfam" id="PF13091">
    <property type="entry name" value="PLDc_2"/>
    <property type="match status" value="1"/>
</dbReference>
<dbReference type="CDD" id="cd09140">
    <property type="entry name" value="PLDc_vPLD1_2_like_bac_1"/>
    <property type="match status" value="1"/>
</dbReference>
<evidence type="ECO:0000313" key="12">
    <source>
        <dbReference type="EMBL" id="SNS34798.1"/>
    </source>
</evidence>
<comment type="function">
    <text evidence="2">Could be a virulence factor.</text>
</comment>
<sequence length="521" mass="58252">MEFPTGNGKTLSALHSNRSAPANDVMTSTPKSIGRVARATRMSIIVDAADYFRHARAAMLKARRRILLIGWDFDARIDLAPDSEAAAGEPPHMIGDFIYWLVQQKPELEVNLLRWDMGAIKSLFRGKTAFTVAKWMAHPRIAVKLDGHHPTGGSHHQKIIVIDDCFAFCGGIDMTDSRWDTRDHADEAPHRIHPDGSPYGPWHDATSAIEGPAAALLGKLARDRWKRAGGKPLTAVRARHDCWPEGLAPQFNDVDVTIARTIPRMPGQRARWEVEQLYLDHIARARRFIYAESQYFASRRIAQAMAKRLAEKDGPEIVIVNPESAEGWLEPLAMDTARARLFQALRHHDRHDRLRLYHPVTRDGAPIYVHAKILIVDDMILRVGSSNMNNRSMRLDTECDVAIDRAINRATDGHHDLGDAIAAIRDDLLAEHLGTSKAAVAASIAGTGSIIATIEKLRFTGRSNARDRRRRLVPYAPPDLSDVEAWLADNEVLDPENPDDMFEAMGDRGLLRHLRPKGRRG</sequence>
<keyword evidence="6" id="KW-0677">Repeat</keyword>
<name>A0A239DS91_9SPHN</name>
<evidence type="ECO:0000256" key="8">
    <source>
        <dbReference type="ARBA" id="ARBA00023098"/>
    </source>
</evidence>
<proteinExistence type="predicted"/>
<dbReference type="PROSITE" id="PS50035">
    <property type="entry name" value="PLD"/>
    <property type="match status" value="2"/>
</dbReference>
<comment type="catalytic activity">
    <reaction evidence="1">
        <text>a 1,2-diacyl-sn-glycero-3-phosphocholine + H2O = a 1,2-diacyl-sn-glycero-3-phosphate + choline + H(+)</text>
        <dbReference type="Rhea" id="RHEA:14445"/>
        <dbReference type="ChEBI" id="CHEBI:15354"/>
        <dbReference type="ChEBI" id="CHEBI:15377"/>
        <dbReference type="ChEBI" id="CHEBI:15378"/>
        <dbReference type="ChEBI" id="CHEBI:57643"/>
        <dbReference type="ChEBI" id="CHEBI:58608"/>
        <dbReference type="EC" id="3.1.4.4"/>
    </reaction>
</comment>
<dbReference type="EMBL" id="FZOS01000005">
    <property type="protein sequence ID" value="SNS34798.1"/>
    <property type="molecule type" value="Genomic_DNA"/>
</dbReference>
<organism evidence="12 13">
    <name type="scientific">Edaphosphingomonas laterariae</name>
    <dbReference type="NCBI Taxonomy" id="861865"/>
    <lineage>
        <taxon>Bacteria</taxon>
        <taxon>Pseudomonadati</taxon>
        <taxon>Pseudomonadota</taxon>
        <taxon>Alphaproteobacteria</taxon>
        <taxon>Sphingomonadales</taxon>
        <taxon>Rhizorhabdaceae</taxon>
        <taxon>Edaphosphingomonas</taxon>
    </lineage>
</organism>
<evidence type="ECO:0000256" key="9">
    <source>
        <dbReference type="ARBA" id="ARBA00029594"/>
    </source>
</evidence>
<reference evidence="13" key="1">
    <citation type="submission" date="2017-06" db="EMBL/GenBank/DDBJ databases">
        <authorList>
            <person name="Varghese N."/>
            <person name="Submissions S."/>
        </authorList>
    </citation>
    <scope>NUCLEOTIDE SEQUENCE [LARGE SCALE GENOMIC DNA]</scope>
    <source>
        <strain evidence="13">LNB2</strain>
    </source>
</reference>